<gene>
    <name evidence="3" type="ORF">GF359_06785</name>
</gene>
<feature type="non-terminal residue" evidence="3">
    <location>
        <position position="201"/>
    </location>
</feature>
<dbReference type="GO" id="GO:0008233">
    <property type="term" value="F:peptidase activity"/>
    <property type="evidence" value="ECO:0007669"/>
    <property type="project" value="InterPro"/>
</dbReference>
<reference evidence="3" key="1">
    <citation type="submission" date="2019-11" db="EMBL/GenBank/DDBJ databases">
        <title>Microbial mats filling the niche in hypersaline microbial mats.</title>
        <authorList>
            <person name="Wong H.L."/>
            <person name="Macleod F.I."/>
            <person name="White R.A. III"/>
            <person name="Burns B.P."/>
        </authorList>
    </citation>
    <scope>NUCLEOTIDE SEQUENCE</scope>
    <source>
        <strain evidence="3">Bin_327</strain>
    </source>
</reference>
<proteinExistence type="predicted"/>
<dbReference type="PANTHER" id="PTHR41775">
    <property type="entry name" value="SECRETED PROTEIN-RELATED"/>
    <property type="match status" value="1"/>
</dbReference>
<dbReference type="EMBL" id="WJKJ01000228">
    <property type="protein sequence ID" value="MBD3364904.1"/>
    <property type="molecule type" value="Genomic_DNA"/>
</dbReference>
<feature type="chain" id="PRO_5038406340" description="Peptidase M6-like domain-containing protein" evidence="1">
    <location>
        <begin position="21"/>
        <end position="201"/>
    </location>
</feature>
<organism evidence="3 4">
    <name type="scientific">candidate division WOR-3 bacterium</name>
    <dbReference type="NCBI Taxonomy" id="2052148"/>
    <lineage>
        <taxon>Bacteria</taxon>
        <taxon>Bacteria division WOR-3</taxon>
    </lineage>
</organism>
<name>A0A9D5QCT4_UNCW3</name>
<protein>
    <recommendedName>
        <fullName evidence="2">Peptidase M6-like domain-containing protein</fullName>
    </recommendedName>
</protein>
<dbReference type="AlphaFoldDB" id="A0A9D5QCT4"/>
<comment type="caution">
    <text evidence="3">The sequence shown here is derived from an EMBL/GenBank/DDBJ whole genome shotgun (WGS) entry which is preliminary data.</text>
</comment>
<dbReference type="Pfam" id="PF05547">
    <property type="entry name" value="Peptidase_M6"/>
    <property type="match status" value="1"/>
</dbReference>
<evidence type="ECO:0000313" key="3">
    <source>
        <dbReference type="EMBL" id="MBD3364904.1"/>
    </source>
</evidence>
<dbReference type="InterPro" id="IPR008757">
    <property type="entry name" value="Peptidase_M6-like_domain"/>
</dbReference>
<evidence type="ECO:0000313" key="4">
    <source>
        <dbReference type="Proteomes" id="UP000630660"/>
    </source>
</evidence>
<sequence>MNPLLVVVIASLLAMPPAPGIDFPAQVRERYNQMELNRCQAVVRESPAEAKIMAVEGEKYFPVIIMEYTDVDAEYDSADFQQMLFDGPWDTGTAHDYYTEVSYGKVDLGGQVYGPYTADYSSSRYANDEYGIGNDYERSAGLLVYEACRKSDPYVDYSIYDNDGDGYVDIFTVIHVGQGAEETDDEGDIWSHEFSLEGWSY</sequence>
<dbReference type="Proteomes" id="UP000630660">
    <property type="component" value="Unassembled WGS sequence"/>
</dbReference>
<evidence type="ECO:0000259" key="2">
    <source>
        <dbReference type="Pfam" id="PF05547"/>
    </source>
</evidence>
<dbReference type="GO" id="GO:0006508">
    <property type="term" value="P:proteolysis"/>
    <property type="evidence" value="ECO:0007669"/>
    <property type="project" value="InterPro"/>
</dbReference>
<accession>A0A9D5QCT4</accession>
<feature type="domain" description="Peptidase M6-like" evidence="2">
    <location>
        <begin position="72"/>
        <end position="197"/>
    </location>
</feature>
<feature type="signal peptide" evidence="1">
    <location>
        <begin position="1"/>
        <end position="20"/>
    </location>
</feature>
<keyword evidence="1" id="KW-0732">Signal</keyword>
<evidence type="ECO:0000256" key="1">
    <source>
        <dbReference type="SAM" id="SignalP"/>
    </source>
</evidence>
<dbReference type="PANTHER" id="PTHR41775:SF1">
    <property type="entry name" value="PEPTIDASE M6-LIKE DOMAIN-CONTAINING PROTEIN"/>
    <property type="match status" value="1"/>
</dbReference>